<comment type="caution">
    <text evidence="2">The sequence shown here is derived from an EMBL/GenBank/DDBJ whole genome shotgun (WGS) entry which is preliminary data.</text>
</comment>
<dbReference type="Pfam" id="PF00570">
    <property type="entry name" value="HRDC"/>
    <property type="match status" value="1"/>
</dbReference>
<sequence>MNIKVFNIRLSKEFCQVDQNKMNEFLDSVEVKLTSTNFVTTSTVDFWSAVVFYEPKKETKSSFDLSELTVEEKKIYSALRQWRNELAERLGWSGFRICHNSHLASIAKAKPQTLDELKRIKSFGEIRTANYGDDIISLLNAL</sequence>
<evidence type="ECO:0000313" key="2">
    <source>
        <dbReference type="EMBL" id="POY40082.1"/>
    </source>
</evidence>
<protein>
    <recommendedName>
        <fullName evidence="1">HRDC domain-containing protein</fullName>
    </recommendedName>
</protein>
<dbReference type="Proteomes" id="UP000237310">
    <property type="component" value="Unassembled WGS sequence"/>
</dbReference>
<dbReference type="GO" id="GO:0003676">
    <property type="term" value="F:nucleic acid binding"/>
    <property type="evidence" value="ECO:0007669"/>
    <property type="project" value="InterPro"/>
</dbReference>
<dbReference type="SUPFAM" id="SSF47819">
    <property type="entry name" value="HRDC-like"/>
    <property type="match status" value="1"/>
</dbReference>
<dbReference type="AlphaFoldDB" id="A0A2S5ACF1"/>
<dbReference type="Gene3D" id="1.10.150.80">
    <property type="entry name" value="HRDC domain"/>
    <property type="match status" value="1"/>
</dbReference>
<accession>A0A2S5ACF1</accession>
<dbReference type="GO" id="GO:0000166">
    <property type="term" value="F:nucleotide binding"/>
    <property type="evidence" value="ECO:0007669"/>
    <property type="project" value="InterPro"/>
</dbReference>
<organism evidence="2 3">
    <name type="scientific">Flavobacterium alvei</name>
    <dbReference type="NCBI Taxonomy" id="2080416"/>
    <lineage>
        <taxon>Bacteria</taxon>
        <taxon>Pseudomonadati</taxon>
        <taxon>Bacteroidota</taxon>
        <taxon>Flavobacteriia</taxon>
        <taxon>Flavobacteriales</taxon>
        <taxon>Flavobacteriaceae</taxon>
        <taxon>Flavobacterium</taxon>
    </lineage>
</organism>
<dbReference type="InterPro" id="IPR044876">
    <property type="entry name" value="HRDC_dom_sf"/>
</dbReference>
<name>A0A2S5ACF1_9FLAO</name>
<gene>
    <name evidence="2" type="ORF">C3L50_05395</name>
</gene>
<evidence type="ECO:0000259" key="1">
    <source>
        <dbReference type="PROSITE" id="PS50967"/>
    </source>
</evidence>
<dbReference type="EMBL" id="PQVG01000003">
    <property type="protein sequence ID" value="POY40082.1"/>
    <property type="molecule type" value="Genomic_DNA"/>
</dbReference>
<reference evidence="2 3" key="1">
    <citation type="submission" date="2018-01" db="EMBL/GenBank/DDBJ databases">
        <authorList>
            <person name="Gaut B.S."/>
            <person name="Morton B.R."/>
            <person name="Clegg M.T."/>
            <person name="Duvall M.R."/>
        </authorList>
    </citation>
    <scope>NUCLEOTIDE SEQUENCE [LARGE SCALE GENOMIC DNA]</scope>
    <source>
        <strain evidence="2 3">HR-AY</strain>
    </source>
</reference>
<keyword evidence="3" id="KW-1185">Reference proteome</keyword>
<feature type="domain" description="HRDC" evidence="1">
    <location>
        <begin position="69"/>
        <end position="142"/>
    </location>
</feature>
<dbReference type="SMART" id="SM00341">
    <property type="entry name" value="HRDC"/>
    <property type="match status" value="1"/>
</dbReference>
<evidence type="ECO:0000313" key="3">
    <source>
        <dbReference type="Proteomes" id="UP000237310"/>
    </source>
</evidence>
<dbReference type="InterPro" id="IPR002121">
    <property type="entry name" value="HRDC_dom"/>
</dbReference>
<dbReference type="RefSeq" id="WP_103805145.1">
    <property type="nucleotide sequence ID" value="NZ_CAKZGH010000021.1"/>
</dbReference>
<dbReference type="PROSITE" id="PS50967">
    <property type="entry name" value="HRDC"/>
    <property type="match status" value="1"/>
</dbReference>
<proteinExistence type="predicted"/>
<dbReference type="InterPro" id="IPR010997">
    <property type="entry name" value="HRDC-like_sf"/>
</dbReference>
<dbReference type="OrthoDB" id="1269055at2"/>